<evidence type="ECO:0000256" key="4">
    <source>
        <dbReference type="ARBA" id="ARBA00022723"/>
    </source>
</evidence>
<keyword evidence="4" id="KW-0479">Metal-binding</keyword>
<evidence type="ECO:0000256" key="6">
    <source>
        <dbReference type="ARBA" id="ARBA00022741"/>
    </source>
</evidence>
<keyword evidence="6" id="KW-0547">Nucleotide-binding</keyword>
<comment type="caution">
    <text evidence="20">The sequence shown here is derived from an EMBL/GenBank/DDBJ whole genome shotgun (WGS) entry which is preliminary data.</text>
</comment>
<dbReference type="GO" id="GO:0005524">
    <property type="term" value="F:ATP binding"/>
    <property type="evidence" value="ECO:0007669"/>
    <property type="project" value="UniProtKB-KW"/>
</dbReference>
<dbReference type="GO" id="GO:0003723">
    <property type="term" value="F:RNA binding"/>
    <property type="evidence" value="ECO:0007669"/>
    <property type="project" value="UniProtKB-UniRule"/>
</dbReference>
<name>A0A9P4NUR2_9PEZI</name>
<feature type="domain" description="RNase III" evidence="16">
    <location>
        <begin position="943"/>
        <end position="1086"/>
    </location>
</feature>
<dbReference type="GO" id="GO:0005737">
    <property type="term" value="C:cytoplasm"/>
    <property type="evidence" value="ECO:0007669"/>
    <property type="project" value="TreeGrafter"/>
</dbReference>
<keyword evidence="9" id="KW-0067">ATP-binding</keyword>
<keyword evidence="10" id="KW-0460">Magnesium</keyword>
<sequence length="1436" mass="161777">MLIRLANSYLIFRPARHYGSGLLNLTTMEPGRSGSHAAPVSSISNPNIGGIDDDIGQLKLRSYQQEMVEESMKRNVIVAMDTGSGKTQIAVSRARSVLETCSEDKIVWLLAPTVALCEQHLEVFNTHLPAYQTRRLTGSDGIDSWSSQDIWDKALLNVRNVISTHAILRDALTHGFVQMSRIALLVFDEAHHCVKDHPARQIMSTFYMPSLLQNNEELPCILGLTASPINSHALEDMATLEANMNARVISPKVFRTELLKYVYRPELLKSVYSNSGLIAKCELLRKLLLLYIDYNITEDPWYLSIQDFQKRLKLLMNKKTYCHKQLQTFYNNTDKIQQELGTFAAEWYIITCVKRLIDVTDAQIQLFLNTTIEEKVHLTRILAQLQPSFPDLSVPAMVNDGSYSAKVNQLVQVLEDEWSPSFRGIIFVERRAVVHTLVGILSTHPSLADKYSIEGFVGNSSYSKRKKEISELAERDQGTALEDFRAGKVNLMIATSVLEEGIDVPHCHIVICFDKPANLKAYIQRRGRARKKKSKYVMMLASDDVDNKEQSWARLEKAMEAAYLDDMRAVQEAKLREMEDETMEKEFRTLKAVLTIDGAVSHLYHFCATLNAGPFVDLRPTFAFDWDPEEKYVTATVALPTIIEPSLRTASSTGAIRTEKLARKDAAFEAYVALYKAGLVNENLMPLIKGPEVAVTREEAQASTRSVRTRINPWVAAAAVASQQGPDNQQYYRAKITIEGLNASSILFSPIPISHVPSFTLYWNRSVQYIVIIESSPDGPFPQSRDSVQEAQKISNRIYYPGHMSRMKPDGTFLLLISPSPKDIPLWAREVLPEKPLPNDLSDARGIVRHLVDGGGARYFFNRLVTRGTGSEKTIDGVMVTKIPKRRDFLHPVANLDVLESRPAKEDFLPIGECAFDQTPLDYCTLSFLIPSILRRIELALVAEQLRTTVLKNIDIKDLTLVQTAITHTSAREAEDYQRLEFLGDCILKYYTSLQLIAEHPNWPEGYLAQAKDHRVCNSALETACRQVGLEKFIIADVFTGAKWHPHYIEELVELGNQPEQMIERSSKMLADVVESLIGASYLDGSLPKALQCIELFFPGQNWRTSVDALSIIYDSAISSDTVHLEGLERLIGYGFNNSKLLLEAITHASFQSFHGATARTYEILEFLGDSVLDYLVVRRLFRHHVALPHPQLHAIRTATVNSWILGFLCMEHSVAEEVNEIVQSANNTVEARPQLVRRHIWQYMRHSQPPITALQSKMQEKYATMREDIILQLDTSSRYPWSVLARYGPEKVYSDLIESLIGAIFVDTHGDFEACDSFLDRIGLWTLLNRILDENVDCLHPKERLGHLAVSDKVAYVKRFDAESGKWKCQVQVGGKDVGGEVEGFLKVDVEAEAATRAVEILELKEKGSGSGSGLKRQAEGEVDVVRLEKEGRIE</sequence>
<evidence type="ECO:0000256" key="1">
    <source>
        <dbReference type="ARBA" id="ARBA00001936"/>
    </source>
</evidence>
<dbReference type="CDD" id="cd18802">
    <property type="entry name" value="SF2_C_dicer"/>
    <property type="match status" value="1"/>
</dbReference>
<evidence type="ECO:0000313" key="21">
    <source>
        <dbReference type="Proteomes" id="UP000800235"/>
    </source>
</evidence>
<dbReference type="Pfam" id="PF00271">
    <property type="entry name" value="Helicase_C"/>
    <property type="match status" value="1"/>
</dbReference>
<keyword evidence="7 20" id="KW-0378">Hydrolase</keyword>
<dbReference type="InterPro" id="IPR005034">
    <property type="entry name" value="Dicer_dimerisation"/>
</dbReference>
<dbReference type="Proteomes" id="UP000800235">
    <property type="component" value="Unassembled WGS sequence"/>
</dbReference>
<dbReference type="CDD" id="cd00593">
    <property type="entry name" value="RIBOc"/>
    <property type="match status" value="2"/>
</dbReference>
<comment type="cofactor">
    <cofactor evidence="1">
        <name>Mn(2+)</name>
        <dbReference type="ChEBI" id="CHEBI:29035"/>
    </cofactor>
</comment>
<accession>A0A9P4NUR2</accession>
<evidence type="ECO:0000313" key="20">
    <source>
        <dbReference type="EMBL" id="KAF2432072.1"/>
    </source>
</evidence>
<evidence type="ECO:0000256" key="15">
    <source>
        <dbReference type="PROSITE-ProRule" id="PRU00657"/>
    </source>
</evidence>
<dbReference type="GO" id="GO:0046872">
    <property type="term" value="F:metal ion binding"/>
    <property type="evidence" value="ECO:0007669"/>
    <property type="project" value="UniProtKB-KW"/>
</dbReference>
<dbReference type="InterPro" id="IPR014001">
    <property type="entry name" value="Helicase_ATP-bd"/>
</dbReference>
<dbReference type="FunFam" id="1.10.1520.10:FF:000032">
    <property type="entry name" value="Dicer-like protein 2"/>
    <property type="match status" value="1"/>
</dbReference>
<organism evidence="20 21">
    <name type="scientific">Tothia fuscella</name>
    <dbReference type="NCBI Taxonomy" id="1048955"/>
    <lineage>
        <taxon>Eukaryota</taxon>
        <taxon>Fungi</taxon>
        <taxon>Dikarya</taxon>
        <taxon>Ascomycota</taxon>
        <taxon>Pezizomycotina</taxon>
        <taxon>Dothideomycetes</taxon>
        <taxon>Pleosporomycetidae</taxon>
        <taxon>Venturiales</taxon>
        <taxon>Cylindrosympodiaceae</taxon>
        <taxon>Tothia</taxon>
    </lineage>
</organism>
<keyword evidence="5" id="KW-0677">Repeat</keyword>
<dbReference type="SMART" id="SM00535">
    <property type="entry name" value="RIBOc"/>
    <property type="match status" value="2"/>
</dbReference>
<evidence type="ECO:0000256" key="12">
    <source>
        <dbReference type="ARBA" id="ARBA00023118"/>
    </source>
</evidence>
<dbReference type="GO" id="GO:0005634">
    <property type="term" value="C:nucleus"/>
    <property type="evidence" value="ECO:0007669"/>
    <property type="project" value="TreeGrafter"/>
</dbReference>
<dbReference type="PROSITE" id="PS50142">
    <property type="entry name" value="RNASE_3_2"/>
    <property type="match status" value="2"/>
</dbReference>
<dbReference type="Pfam" id="PF00270">
    <property type="entry name" value="DEAD"/>
    <property type="match status" value="1"/>
</dbReference>
<dbReference type="GO" id="GO:0004525">
    <property type="term" value="F:ribonuclease III activity"/>
    <property type="evidence" value="ECO:0007669"/>
    <property type="project" value="InterPro"/>
</dbReference>
<dbReference type="Gene3D" id="1.10.1520.10">
    <property type="entry name" value="Ribonuclease III domain"/>
    <property type="match status" value="2"/>
</dbReference>
<evidence type="ECO:0000259" key="16">
    <source>
        <dbReference type="PROSITE" id="PS50142"/>
    </source>
</evidence>
<dbReference type="GO" id="GO:0051607">
    <property type="term" value="P:defense response to virus"/>
    <property type="evidence" value="ECO:0007669"/>
    <property type="project" value="UniProtKB-KW"/>
</dbReference>
<keyword evidence="3" id="KW-0930">Antiviral protein</keyword>
<protein>
    <submittedName>
        <fullName evidence="20">P-loop containing nucleoside triphosphate hydrolase protein</fullName>
    </submittedName>
</protein>
<feature type="domain" description="Dicer dsRNA-binding fold" evidence="19">
    <location>
        <begin position="599"/>
        <end position="694"/>
    </location>
</feature>
<dbReference type="Pfam" id="PF00636">
    <property type="entry name" value="Ribonuclease_3"/>
    <property type="match status" value="2"/>
</dbReference>
<feature type="domain" description="RNase III" evidence="16">
    <location>
        <begin position="1125"/>
        <end position="1310"/>
    </location>
</feature>
<dbReference type="InterPro" id="IPR036389">
    <property type="entry name" value="RNase_III_sf"/>
</dbReference>
<comment type="cofactor">
    <cofactor evidence="2">
        <name>Mg(2+)</name>
        <dbReference type="ChEBI" id="CHEBI:18420"/>
    </cofactor>
</comment>
<dbReference type="OrthoDB" id="416741at2759"/>
<dbReference type="EMBL" id="MU007028">
    <property type="protein sequence ID" value="KAF2432072.1"/>
    <property type="molecule type" value="Genomic_DNA"/>
</dbReference>
<dbReference type="PROSITE" id="PS51327">
    <property type="entry name" value="DICER_DSRBF"/>
    <property type="match status" value="1"/>
</dbReference>
<feature type="domain" description="Helicase ATP-binding" evidence="17">
    <location>
        <begin position="67"/>
        <end position="246"/>
    </location>
</feature>
<dbReference type="InterPro" id="IPR011545">
    <property type="entry name" value="DEAD/DEAH_box_helicase_dom"/>
</dbReference>
<evidence type="ECO:0000256" key="7">
    <source>
        <dbReference type="ARBA" id="ARBA00022801"/>
    </source>
</evidence>
<evidence type="ECO:0000259" key="18">
    <source>
        <dbReference type="PROSITE" id="PS51194"/>
    </source>
</evidence>
<dbReference type="PANTHER" id="PTHR14950:SF37">
    <property type="entry name" value="ENDORIBONUCLEASE DICER"/>
    <property type="match status" value="1"/>
</dbReference>
<keyword evidence="8" id="KW-0347">Helicase</keyword>
<evidence type="ECO:0000256" key="14">
    <source>
        <dbReference type="ARBA" id="ARBA00025403"/>
    </source>
</evidence>
<dbReference type="Gene3D" id="3.40.50.300">
    <property type="entry name" value="P-loop containing nucleotide triphosphate hydrolases"/>
    <property type="match status" value="2"/>
</dbReference>
<keyword evidence="12" id="KW-0051">Antiviral defense</keyword>
<dbReference type="GO" id="GO:0004386">
    <property type="term" value="F:helicase activity"/>
    <property type="evidence" value="ECO:0007669"/>
    <property type="project" value="UniProtKB-KW"/>
</dbReference>
<evidence type="ECO:0000256" key="2">
    <source>
        <dbReference type="ARBA" id="ARBA00001946"/>
    </source>
</evidence>
<dbReference type="InterPro" id="IPR000999">
    <property type="entry name" value="RNase_III_dom"/>
</dbReference>
<evidence type="ECO:0000256" key="13">
    <source>
        <dbReference type="ARBA" id="ARBA00023211"/>
    </source>
</evidence>
<dbReference type="InterPro" id="IPR038248">
    <property type="entry name" value="Dicer_dimer_sf"/>
</dbReference>
<gene>
    <name evidence="20" type="ORF">EJ08DRAFT_162235</name>
</gene>
<dbReference type="InterPro" id="IPR001650">
    <property type="entry name" value="Helicase_C-like"/>
</dbReference>
<comment type="function">
    <text evidence="14">Dicer-like endonuclease involved in cleaving double-stranded RNA in the RNA interference (RNAi) pathway. Produces 21 to 25 bp dsRNAs (siRNAs) which target the selective destruction of homologous RNAs leading to sequence-specific suppression of gene expression, called post-transcriptional gene silencing (PTGS). Part of a broad host defense response against viral infection and transposons.</text>
</comment>
<dbReference type="SUPFAM" id="SSF69065">
    <property type="entry name" value="RNase III domain-like"/>
    <property type="match status" value="2"/>
</dbReference>
<evidence type="ECO:0000259" key="17">
    <source>
        <dbReference type="PROSITE" id="PS51192"/>
    </source>
</evidence>
<evidence type="ECO:0000256" key="11">
    <source>
        <dbReference type="ARBA" id="ARBA00022884"/>
    </source>
</evidence>
<dbReference type="SMART" id="SM00487">
    <property type="entry name" value="DEXDc"/>
    <property type="match status" value="1"/>
</dbReference>
<keyword evidence="21" id="KW-1185">Reference proteome</keyword>
<dbReference type="PROSITE" id="PS51194">
    <property type="entry name" value="HELICASE_CTER"/>
    <property type="match status" value="1"/>
</dbReference>
<dbReference type="PANTHER" id="PTHR14950">
    <property type="entry name" value="DICER-RELATED"/>
    <property type="match status" value="1"/>
</dbReference>
<dbReference type="GO" id="GO:0030422">
    <property type="term" value="P:siRNA processing"/>
    <property type="evidence" value="ECO:0007669"/>
    <property type="project" value="TreeGrafter"/>
</dbReference>
<dbReference type="CDD" id="cd18034">
    <property type="entry name" value="DEXHc_dicer"/>
    <property type="match status" value="1"/>
</dbReference>
<evidence type="ECO:0000256" key="8">
    <source>
        <dbReference type="ARBA" id="ARBA00022806"/>
    </source>
</evidence>
<proteinExistence type="inferred from homology"/>
<keyword evidence="11 15" id="KW-0694">RNA-binding</keyword>
<evidence type="ECO:0000259" key="19">
    <source>
        <dbReference type="PROSITE" id="PS51327"/>
    </source>
</evidence>
<dbReference type="InterPro" id="IPR027417">
    <property type="entry name" value="P-loop_NTPase"/>
</dbReference>
<evidence type="ECO:0000256" key="5">
    <source>
        <dbReference type="ARBA" id="ARBA00022737"/>
    </source>
</evidence>
<dbReference type="GO" id="GO:0050688">
    <property type="term" value="P:regulation of defense response to virus"/>
    <property type="evidence" value="ECO:0007669"/>
    <property type="project" value="UniProtKB-KW"/>
</dbReference>
<dbReference type="SMART" id="SM00490">
    <property type="entry name" value="HELICc"/>
    <property type="match status" value="1"/>
</dbReference>
<keyword evidence="13" id="KW-0464">Manganese</keyword>
<dbReference type="SUPFAM" id="SSF52540">
    <property type="entry name" value="P-loop containing nucleoside triphosphate hydrolases"/>
    <property type="match status" value="1"/>
</dbReference>
<evidence type="ECO:0000256" key="9">
    <source>
        <dbReference type="ARBA" id="ARBA00022840"/>
    </source>
</evidence>
<reference evidence="20" key="1">
    <citation type="journal article" date="2020" name="Stud. Mycol.">
        <title>101 Dothideomycetes genomes: a test case for predicting lifestyles and emergence of pathogens.</title>
        <authorList>
            <person name="Haridas S."/>
            <person name="Albert R."/>
            <person name="Binder M."/>
            <person name="Bloem J."/>
            <person name="Labutti K."/>
            <person name="Salamov A."/>
            <person name="Andreopoulos B."/>
            <person name="Baker S."/>
            <person name="Barry K."/>
            <person name="Bills G."/>
            <person name="Bluhm B."/>
            <person name="Cannon C."/>
            <person name="Castanera R."/>
            <person name="Culley D."/>
            <person name="Daum C."/>
            <person name="Ezra D."/>
            <person name="Gonzalez J."/>
            <person name="Henrissat B."/>
            <person name="Kuo A."/>
            <person name="Liang C."/>
            <person name="Lipzen A."/>
            <person name="Lutzoni F."/>
            <person name="Magnuson J."/>
            <person name="Mondo S."/>
            <person name="Nolan M."/>
            <person name="Ohm R."/>
            <person name="Pangilinan J."/>
            <person name="Park H.-J."/>
            <person name="Ramirez L."/>
            <person name="Alfaro M."/>
            <person name="Sun H."/>
            <person name="Tritt A."/>
            <person name="Yoshinaga Y."/>
            <person name="Zwiers L.-H."/>
            <person name="Turgeon B."/>
            <person name="Goodwin S."/>
            <person name="Spatafora J."/>
            <person name="Crous P."/>
            <person name="Grigoriev I."/>
        </authorList>
    </citation>
    <scope>NUCLEOTIDE SEQUENCE</scope>
    <source>
        <strain evidence="20">CBS 130266</strain>
    </source>
</reference>
<dbReference type="Pfam" id="PF03368">
    <property type="entry name" value="Dicer_dimer"/>
    <property type="match status" value="1"/>
</dbReference>
<comment type="similarity">
    <text evidence="15">Belongs to the helicase family. Dicer subfamily.</text>
</comment>
<evidence type="ECO:0000256" key="3">
    <source>
        <dbReference type="ARBA" id="ARBA00022721"/>
    </source>
</evidence>
<dbReference type="Gene3D" id="3.30.160.380">
    <property type="entry name" value="Dicer dimerisation domain"/>
    <property type="match status" value="1"/>
</dbReference>
<feature type="domain" description="Helicase C-terminal" evidence="18">
    <location>
        <begin position="406"/>
        <end position="581"/>
    </location>
</feature>
<evidence type="ECO:0000256" key="10">
    <source>
        <dbReference type="ARBA" id="ARBA00022842"/>
    </source>
</evidence>
<dbReference type="PROSITE" id="PS51192">
    <property type="entry name" value="HELICASE_ATP_BIND_1"/>
    <property type="match status" value="1"/>
</dbReference>